<keyword evidence="4" id="KW-0408">Iron</keyword>
<evidence type="ECO:0000256" key="5">
    <source>
        <dbReference type="ARBA" id="ARBA00023014"/>
    </source>
</evidence>
<feature type="domain" description="Radical SAM core" evidence="6">
    <location>
        <begin position="1"/>
        <end position="226"/>
    </location>
</feature>
<dbReference type="InterPro" id="IPR007197">
    <property type="entry name" value="rSAM"/>
</dbReference>
<dbReference type="Proteomes" id="UP000595564">
    <property type="component" value="Chromosome"/>
</dbReference>
<dbReference type="InterPro" id="IPR013785">
    <property type="entry name" value="Aldolase_TIM"/>
</dbReference>
<dbReference type="PANTHER" id="PTHR43409:SF17">
    <property type="entry name" value="METHYLTHIOTRANSFERASE MJ0865-RELATED"/>
    <property type="match status" value="1"/>
</dbReference>
<dbReference type="PROSITE" id="PS51918">
    <property type="entry name" value="RADICAL_SAM"/>
    <property type="match status" value="1"/>
</dbReference>
<dbReference type="CDD" id="cd01335">
    <property type="entry name" value="Radical_SAM"/>
    <property type="match status" value="1"/>
</dbReference>
<proteinExistence type="predicted"/>
<dbReference type="GO" id="GO:0003824">
    <property type="term" value="F:catalytic activity"/>
    <property type="evidence" value="ECO:0007669"/>
    <property type="project" value="InterPro"/>
</dbReference>
<keyword evidence="3" id="KW-0479">Metal-binding</keyword>
<sequence length="336" mass="38457">MKIKIIPVFLPENQCPFRCKFCNVKVANGDVLIKSKRDIENIIEKSLITLKNRYPDSFKEVAFFGGTFTYGKLEEIEDYLKTVKPYIENSLIDGIRVSTRPDFFNIEIAEIFKFYGVTTVEFGVQSFNLNVLKAVNRGHNGEIAKKAVKISKDYGFKTSIHLMIGLPFQTDEIFLNDVKETIKLKVDYARIHPLVVLKDTKLAEEGFVAPDCDETLDTLSRGVYLLKKNNVEVIKLGLQPTDSLNKDNSVLSGCYHQSLKHLVYSKIYRDFLLNLIEKGVKEVTISEADTSFFYGYRGSNRDLIEKIALKSDNKIERESVFVNGRLIRIFEENIYG</sequence>
<dbReference type="InterPro" id="IPR006638">
    <property type="entry name" value="Elp3/MiaA/NifB-like_rSAM"/>
</dbReference>
<dbReference type="InterPro" id="IPR058240">
    <property type="entry name" value="rSAM_sf"/>
</dbReference>
<evidence type="ECO:0000256" key="3">
    <source>
        <dbReference type="ARBA" id="ARBA00022723"/>
    </source>
</evidence>
<dbReference type="Gene3D" id="3.20.20.70">
    <property type="entry name" value="Aldolase class I"/>
    <property type="match status" value="1"/>
</dbReference>
<evidence type="ECO:0000256" key="4">
    <source>
        <dbReference type="ARBA" id="ARBA00023004"/>
    </source>
</evidence>
<evidence type="ECO:0000313" key="7">
    <source>
        <dbReference type="EMBL" id="BBB32877.1"/>
    </source>
</evidence>
<dbReference type="GO" id="GO:0051536">
    <property type="term" value="F:iron-sulfur cluster binding"/>
    <property type="evidence" value="ECO:0007669"/>
    <property type="project" value="UniProtKB-KW"/>
</dbReference>
<accession>A0A7R6PUF5</accession>
<gene>
    <name evidence="7" type="ORF">TTHT_1364</name>
</gene>
<evidence type="ECO:0000313" key="8">
    <source>
        <dbReference type="Proteomes" id="UP000595564"/>
    </source>
</evidence>
<dbReference type="AlphaFoldDB" id="A0A7R6PUF5"/>
<protein>
    <submittedName>
        <fullName evidence="7">Radical SAM protein</fullName>
    </submittedName>
</protein>
<dbReference type="GO" id="GO:0046872">
    <property type="term" value="F:metal ion binding"/>
    <property type="evidence" value="ECO:0007669"/>
    <property type="project" value="UniProtKB-KW"/>
</dbReference>
<dbReference type="EMBL" id="AP017470">
    <property type="protein sequence ID" value="BBB32877.1"/>
    <property type="molecule type" value="Genomic_DNA"/>
</dbReference>
<comment type="cofactor">
    <cofactor evidence="1">
        <name>[4Fe-4S] cluster</name>
        <dbReference type="ChEBI" id="CHEBI:49883"/>
    </cofactor>
</comment>
<dbReference type="Pfam" id="PF04055">
    <property type="entry name" value="Radical_SAM"/>
    <property type="match status" value="1"/>
</dbReference>
<dbReference type="RefSeq" id="WP_201327178.1">
    <property type="nucleotide sequence ID" value="NZ_AP017470.1"/>
</dbReference>
<dbReference type="SUPFAM" id="SSF102114">
    <property type="entry name" value="Radical SAM enzymes"/>
    <property type="match status" value="1"/>
</dbReference>
<keyword evidence="5" id="KW-0411">Iron-sulfur</keyword>
<evidence type="ECO:0000256" key="2">
    <source>
        <dbReference type="ARBA" id="ARBA00022691"/>
    </source>
</evidence>
<dbReference type="PANTHER" id="PTHR43409">
    <property type="entry name" value="ANAEROBIC MAGNESIUM-PROTOPORPHYRIN IX MONOMETHYL ESTER CYCLASE-RELATED"/>
    <property type="match status" value="1"/>
</dbReference>
<dbReference type="SFLD" id="SFLDS00029">
    <property type="entry name" value="Radical_SAM"/>
    <property type="match status" value="1"/>
</dbReference>
<keyword evidence="8" id="KW-1185">Reference proteome</keyword>
<evidence type="ECO:0000256" key="1">
    <source>
        <dbReference type="ARBA" id="ARBA00001966"/>
    </source>
</evidence>
<reference evidence="7 8" key="1">
    <citation type="journal article" date="2012" name="Extremophiles">
        <title>Thermotomaculum hydrothermale gen. nov., sp. nov., a novel heterotrophic thermophile within the phylum Acidobacteria from a deep-sea hydrothermal vent chimney in the Southern Okinawa Trough.</title>
        <authorList>
            <person name="Izumi H."/>
            <person name="Nunoura T."/>
            <person name="Miyazaki M."/>
            <person name="Mino S."/>
            <person name="Toki T."/>
            <person name="Takai K."/>
            <person name="Sako Y."/>
            <person name="Sawabe T."/>
            <person name="Nakagawa S."/>
        </authorList>
    </citation>
    <scope>NUCLEOTIDE SEQUENCE [LARGE SCALE GENOMIC DNA]</scope>
    <source>
        <strain evidence="7 8">AC55</strain>
    </source>
</reference>
<evidence type="ECO:0000259" key="6">
    <source>
        <dbReference type="PROSITE" id="PS51918"/>
    </source>
</evidence>
<name>A0A7R6PUF5_9BACT</name>
<dbReference type="SFLD" id="SFLDG01086">
    <property type="entry name" value="elongater_protein-like"/>
    <property type="match status" value="1"/>
</dbReference>
<dbReference type="KEGG" id="thyd:TTHT_1364"/>
<dbReference type="SMART" id="SM00729">
    <property type="entry name" value="Elp3"/>
    <property type="match status" value="1"/>
</dbReference>
<dbReference type="InterPro" id="IPR051198">
    <property type="entry name" value="BchE-like"/>
</dbReference>
<organism evidence="7 8">
    <name type="scientific">Thermotomaculum hydrothermale</name>
    <dbReference type="NCBI Taxonomy" id="981385"/>
    <lineage>
        <taxon>Bacteria</taxon>
        <taxon>Pseudomonadati</taxon>
        <taxon>Acidobacteriota</taxon>
        <taxon>Holophagae</taxon>
        <taxon>Thermotomaculales</taxon>
        <taxon>Thermotomaculaceae</taxon>
        <taxon>Thermotomaculum</taxon>
    </lineage>
</organism>
<keyword evidence="2" id="KW-0949">S-adenosyl-L-methionine</keyword>
<dbReference type="SFLD" id="SFLDG01082">
    <property type="entry name" value="B12-binding_domain_containing"/>
    <property type="match status" value="1"/>
</dbReference>